<dbReference type="InterPro" id="IPR036013">
    <property type="entry name" value="Band_7/SPFH_dom_sf"/>
</dbReference>
<sequence length="289" mass="32797">MRRPNRLPLDFEISRFLPLIGLLLAALIFLPRCLLVVQPGYEAVIFNRLTGVEMSPRREGIHLLIPVLQFPTLYDVRTQTYNMTSQSEERSVKADDSLTALTADGQRVDLDVSVRYRLDPARVPEIHQNVGPNYLNKIIRPASQAVVRNVIARYSAIGVYSEQRAEIQEQIAAELTNLMQAEGLVLQSLLLRNVEFSKEFQSAIEAKQIAEQEKQREVFRVEQAELIKQRMIVKASGEAQAITLKGEALRNNPNVIQLEYVRNLPDDIKTIVSEQNVILNFGDFLSKSE</sequence>
<name>A0ABT0CAD2_THEVL</name>
<dbReference type="PANTHER" id="PTHR23222">
    <property type="entry name" value="PROHIBITIN"/>
    <property type="match status" value="1"/>
</dbReference>
<dbReference type="Pfam" id="PF01145">
    <property type="entry name" value="Band_7"/>
    <property type="match status" value="1"/>
</dbReference>
<protein>
    <submittedName>
        <fullName evidence="2">Prohibitin family protein</fullName>
    </submittedName>
</protein>
<evidence type="ECO:0000259" key="1">
    <source>
        <dbReference type="SMART" id="SM00244"/>
    </source>
</evidence>
<evidence type="ECO:0000313" key="2">
    <source>
        <dbReference type="EMBL" id="MCJ2542711.1"/>
    </source>
</evidence>
<dbReference type="Proteomes" id="UP000830835">
    <property type="component" value="Unassembled WGS sequence"/>
</dbReference>
<dbReference type="SUPFAM" id="SSF117892">
    <property type="entry name" value="Band 7/SPFH domain"/>
    <property type="match status" value="1"/>
</dbReference>
<dbReference type="EMBL" id="JAFIRA010000014">
    <property type="protein sequence ID" value="MCJ2542711.1"/>
    <property type="molecule type" value="Genomic_DNA"/>
</dbReference>
<feature type="domain" description="Band 7" evidence="1">
    <location>
        <begin position="33"/>
        <end position="208"/>
    </location>
</feature>
<proteinExistence type="predicted"/>
<dbReference type="PANTHER" id="PTHR23222:SF0">
    <property type="entry name" value="PROHIBITIN 1"/>
    <property type="match status" value="1"/>
</dbReference>
<reference evidence="2" key="1">
    <citation type="submission" date="2021-02" db="EMBL/GenBank/DDBJ databases">
        <title>The CRISPR/cas machinery reduction and long-range gene transfer in the hot spring cyanobacterium Synechococcus.</title>
        <authorList>
            <person name="Dvorak P."/>
            <person name="Jahodarova E."/>
            <person name="Hasler P."/>
            <person name="Poulickova A."/>
        </authorList>
    </citation>
    <scope>NUCLEOTIDE SEQUENCE</scope>
    <source>
        <strain evidence="2">Rupite</strain>
    </source>
</reference>
<dbReference type="CDD" id="cd03401">
    <property type="entry name" value="SPFH_prohibitin"/>
    <property type="match status" value="1"/>
</dbReference>
<dbReference type="PRINTS" id="PR00679">
    <property type="entry name" value="PROHIBITIN"/>
</dbReference>
<comment type="caution">
    <text evidence="2">The sequence shown here is derived from an EMBL/GenBank/DDBJ whole genome shotgun (WGS) entry which is preliminary data.</text>
</comment>
<gene>
    <name evidence="2" type="ORF">JX360_07285</name>
</gene>
<dbReference type="InterPro" id="IPR001107">
    <property type="entry name" value="Band_7"/>
</dbReference>
<accession>A0ABT0CAD2</accession>
<dbReference type="Gene3D" id="3.30.479.30">
    <property type="entry name" value="Band 7 domain"/>
    <property type="match status" value="1"/>
</dbReference>
<dbReference type="SMART" id="SM00244">
    <property type="entry name" value="PHB"/>
    <property type="match status" value="1"/>
</dbReference>
<organism evidence="2 3">
    <name type="scientific">Thermostichus vulcanus str. 'Rupite'</name>
    <dbReference type="NCBI Taxonomy" id="2813851"/>
    <lineage>
        <taxon>Bacteria</taxon>
        <taxon>Bacillati</taxon>
        <taxon>Cyanobacteriota</taxon>
        <taxon>Cyanophyceae</taxon>
        <taxon>Thermostichales</taxon>
        <taxon>Thermostichaceae</taxon>
        <taxon>Thermostichus</taxon>
    </lineage>
</organism>
<dbReference type="RefSeq" id="WP_244349991.1">
    <property type="nucleotide sequence ID" value="NZ_JAFIRA010000014.1"/>
</dbReference>
<dbReference type="InterPro" id="IPR000163">
    <property type="entry name" value="Prohibitin"/>
</dbReference>
<evidence type="ECO:0000313" key="3">
    <source>
        <dbReference type="Proteomes" id="UP000830835"/>
    </source>
</evidence>
<keyword evidence="3" id="KW-1185">Reference proteome</keyword>